<dbReference type="InterPro" id="IPR035980">
    <property type="entry name" value="Ribosomal_bS6_sf"/>
</dbReference>
<dbReference type="InterPro" id="IPR014717">
    <property type="entry name" value="Transl_elong_EF1B/ribsomal_bS6"/>
</dbReference>
<dbReference type="CDD" id="cd00473">
    <property type="entry name" value="bS6"/>
    <property type="match status" value="1"/>
</dbReference>
<dbReference type="PANTHER" id="PTHR21011:SF1">
    <property type="entry name" value="SMALL RIBOSOMAL SUBUNIT PROTEIN BS6M"/>
    <property type="match status" value="1"/>
</dbReference>
<comment type="function">
    <text evidence="6">Binds together with bS18 to 16S ribosomal RNA.</text>
</comment>
<dbReference type="SUPFAM" id="SSF54995">
    <property type="entry name" value="Ribosomal protein S6"/>
    <property type="match status" value="1"/>
</dbReference>
<gene>
    <name evidence="6 7" type="primary">rps6</name>
</gene>
<evidence type="ECO:0000256" key="1">
    <source>
        <dbReference type="ARBA" id="ARBA00009512"/>
    </source>
</evidence>
<dbReference type="Pfam" id="PF01250">
    <property type="entry name" value="Ribosomal_S6"/>
    <property type="match status" value="1"/>
</dbReference>
<reference evidence="7" key="1">
    <citation type="journal article" date="2016" name="Curr. Genet.">
        <title>Sequencing and analysis of the complete organellar genomes of Parmales, a closely related group to Bacillariophyta (diatoms).</title>
        <authorList>
            <person name="Tajima N."/>
            <person name="Saitoh K."/>
            <person name="Sato S."/>
            <person name="Maruyama F."/>
            <person name="Ichinomiya M."/>
            <person name="Yoshikawa S."/>
            <person name="Kurokawa K."/>
            <person name="Ohta H."/>
            <person name="Tabata S."/>
            <person name="Kuwata A."/>
            <person name="Sato N."/>
        </authorList>
    </citation>
    <scope>NUCLEOTIDE SEQUENCE</scope>
</reference>
<dbReference type="AlphaFoldDB" id="A0A0K2RX53"/>
<dbReference type="RefSeq" id="YP_009163693.1">
    <property type="nucleotide sequence ID" value="NC_027746.1"/>
</dbReference>
<evidence type="ECO:0000256" key="3">
    <source>
        <dbReference type="ARBA" id="ARBA00022884"/>
    </source>
</evidence>
<dbReference type="GO" id="GO:0003735">
    <property type="term" value="F:structural constituent of ribosome"/>
    <property type="evidence" value="ECO:0007669"/>
    <property type="project" value="InterPro"/>
</dbReference>
<sequence length="102" mass="11984">MFEKVKYEMMILLNEEFNDSELKTWAFKYAKELQNLGGSEISVISRGKRNLAYSINEQTKGNFIEMTFSMLPNNLEQFHKILDFDDNVLRSLILRNTNLAIK</sequence>
<keyword evidence="3 6" id="KW-0694">RNA-binding</keyword>
<keyword evidence="4 6" id="KW-0689">Ribosomal protein</keyword>
<name>A0A0K2RX53_9STRA</name>
<accession>A0A0K2RX53</accession>
<evidence type="ECO:0000256" key="4">
    <source>
        <dbReference type="ARBA" id="ARBA00022980"/>
    </source>
</evidence>
<evidence type="ECO:0000313" key="7">
    <source>
        <dbReference type="EMBL" id="BAS19147.1"/>
    </source>
</evidence>
<evidence type="ECO:0000256" key="5">
    <source>
        <dbReference type="ARBA" id="ARBA00023274"/>
    </source>
</evidence>
<dbReference type="GO" id="GO:0009507">
    <property type="term" value="C:chloroplast"/>
    <property type="evidence" value="ECO:0007669"/>
    <property type="project" value="UniProtKB-SubCell"/>
</dbReference>
<evidence type="ECO:0000256" key="2">
    <source>
        <dbReference type="ARBA" id="ARBA00022730"/>
    </source>
</evidence>
<dbReference type="PANTHER" id="PTHR21011">
    <property type="entry name" value="MITOCHONDRIAL 28S RIBOSOMAL PROTEIN S6"/>
    <property type="match status" value="1"/>
</dbReference>
<dbReference type="GO" id="GO:0006412">
    <property type="term" value="P:translation"/>
    <property type="evidence" value="ECO:0007669"/>
    <property type="project" value="UniProtKB-UniRule"/>
</dbReference>
<dbReference type="PROSITE" id="PS01048">
    <property type="entry name" value="RIBOSOMAL_S6"/>
    <property type="match status" value="1"/>
</dbReference>
<comment type="subcellular location">
    <subcellularLocation>
        <location evidence="6">Plastid</location>
        <location evidence="6">Chloroplast</location>
    </subcellularLocation>
</comment>
<geneLocation type="chloroplast" evidence="7"/>
<dbReference type="NCBIfam" id="TIGR00166">
    <property type="entry name" value="S6"/>
    <property type="match status" value="1"/>
</dbReference>
<keyword evidence="5 6" id="KW-0687">Ribonucleoprotein</keyword>
<keyword evidence="7" id="KW-0150">Chloroplast</keyword>
<dbReference type="GeneID" id="25398184"/>
<dbReference type="Gene3D" id="3.30.70.60">
    <property type="match status" value="1"/>
</dbReference>
<dbReference type="InterPro" id="IPR020815">
    <property type="entry name" value="Ribosomal_bS6_CS"/>
</dbReference>
<dbReference type="EMBL" id="AP014625">
    <property type="protein sequence ID" value="BAS19147.1"/>
    <property type="molecule type" value="Genomic_DNA"/>
</dbReference>
<dbReference type="HAMAP" id="MF_00360">
    <property type="entry name" value="Ribosomal_bS6"/>
    <property type="match status" value="1"/>
</dbReference>
<proteinExistence type="inferred from homology"/>
<protein>
    <recommendedName>
        <fullName evidence="6">Small ribosomal subunit protein bS6c</fullName>
    </recommendedName>
</protein>
<keyword evidence="7" id="KW-0934">Plastid</keyword>
<dbReference type="InterPro" id="IPR020814">
    <property type="entry name" value="Ribosomal_S6_plastid/chlpt"/>
</dbReference>
<evidence type="ECO:0000256" key="6">
    <source>
        <dbReference type="HAMAP-Rule" id="MF_00360"/>
    </source>
</evidence>
<comment type="similarity">
    <text evidence="1 6">Belongs to the bacterial ribosomal protein bS6 family.</text>
</comment>
<dbReference type="GO" id="GO:1990904">
    <property type="term" value="C:ribonucleoprotein complex"/>
    <property type="evidence" value="ECO:0007669"/>
    <property type="project" value="UniProtKB-KW"/>
</dbReference>
<keyword evidence="2 6" id="KW-0699">rRNA-binding</keyword>
<organism evidence="7">
    <name type="scientific">Triparma laevis</name>
    <dbReference type="NCBI Taxonomy" id="1534972"/>
    <lineage>
        <taxon>Eukaryota</taxon>
        <taxon>Sar</taxon>
        <taxon>Stramenopiles</taxon>
        <taxon>Ochrophyta</taxon>
        <taxon>Bolidophyceae</taxon>
        <taxon>Parmales</taxon>
        <taxon>Triparmaceae</taxon>
        <taxon>Triparma</taxon>
    </lineage>
</organism>
<dbReference type="GO" id="GO:0005840">
    <property type="term" value="C:ribosome"/>
    <property type="evidence" value="ECO:0007669"/>
    <property type="project" value="UniProtKB-KW"/>
</dbReference>
<dbReference type="GO" id="GO:0070181">
    <property type="term" value="F:small ribosomal subunit rRNA binding"/>
    <property type="evidence" value="ECO:0007669"/>
    <property type="project" value="TreeGrafter"/>
</dbReference>
<dbReference type="InterPro" id="IPR000529">
    <property type="entry name" value="Ribosomal_bS6"/>
</dbReference>